<protein>
    <recommendedName>
        <fullName evidence="1">DUF1985 domain-containing protein</fullName>
    </recommendedName>
</protein>
<dbReference type="Pfam" id="PF09331">
    <property type="entry name" value="DUF1985"/>
    <property type="match status" value="1"/>
</dbReference>
<organism evidence="2 3">
    <name type="scientific">Brassica cretica</name>
    <name type="common">Mustard</name>
    <dbReference type="NCBI Taxonomy" id="69181"/>
    <lineage>
        <taxon>Eukaryota</taxon>
        <taxon>Viridiplantae</taxon>
        <taxon>Streptophyta</taxon>
        <taxon>Embryophyta</taxon>
        <taxon>Tracheophyta</taxon>
        <taxon>Spermatophyta</taxon>
        <taxon>Magnoliopsida</taxon>
        <taxon>eudicotyledons</taxon>
        <taxon>Gunneridae</taxon>
        <taxon>Pentapetalae</taxon>
        <taxon>rosids</taxon>
        <taxon>malvids</taxon>
        <taxon>Brassicales</taxon>
        <taxon>Brassicaceae</taxon>
        <taxon>Brassiceae</taxon>
        <taxon>Brassica</taxon>
    </lineage>
</organism>
<dbReference type="EMBL" id="QGKV02000299">
    <property type="protein sequence ID" value="KAF3595684.1"/>
    <property type="molecule type" value="Genomic_DNA"/>
</dbReference>
<comment type="caution">
    <text evidence="2">The sequence shown here is derived from an EMBL/GenBank/DDBJ whole genome shotgun (WGS) entry which is preliminary data.</text>
</comment>
<gene>
    <name evidence="2" type="ORF">DY000_02022814</name>
</gene>
<dbReference type="PANTHER" id="PTHR48449">
    <property type="entry name" value="DUF1985 DOMAIN-CONTAINING PROTEIN"/>
    <property type="match status" value="1"/>
</dbReference>
<evidence type="ECO:0000313" key="2">
    <source>
        <dbReference type="EMBL" id="KAF3595684.1"/>
    </source>
</evidence>
<evidence type="ECO:0000259" key="1">
    <source>
        <dbReference type="Pfam" id="PF09331"/>
    </source>
</evidence>
<keyword evidence="3" id="KW-1185">Reference proteome</keyword>
<proteinExistence type="predicted"/>
<dbReference type="InterPro" id="IPR015410">
    <property type="entry name" value="DUF1985"/>
</dbReference>
<sequence length="139" mass="15989">MVTNHGDPPPLSFPDRMFAMGDEPLGIRVTPCISKILNALDEEELRFVRESSFGKLVEIAEKPAFSGRLGRLMFSRLLKIRKKHEAWFLFAGNPIRFSIREFALVTGLNCRRYPPHSKKRSKKILSEKPYWGGAFWGHD</sequence>
<dbReference type="PANTHER" id="PTHR48449:SF2">
    <property type="entry name" value="UBIQUITIN-LIKE PROTEASE FAMILY PROFILE DOMAIN-CONTAINING PROTEIN"/>
    <property type="match status" value="1"/>
</dbReference>
<evidence type="ECO:0000313" key="3">
    <source>
        <dbReference type="Proteomes" id="UP000266723"/>
    </source>
</evidence>
<accession>A0ABQ7EFD3</accession>
<name>A0ABQ7EFD3_BRACR</name>
<feature type="domain" description="DUF1985" evidence="1">
    <location>
        <begin position="75"/>
        <end position="135"/>
    </location>
</feature>
<reference evidence="2 3" key="1">
    <citation type="journal article" date="2020" name="BMC Genomics">
        <title>Intraspecific diversification of the crop wild relative Brassica cretica Lam. using demographic model selection.</title>
        <authorList>
            <person name="Kioukis A."/>
            <person name="Michalopoulou V.A."/>
            <person name="Briers L."/>
            <person name="Pirintsos S."/>
            <person name="Studholme D.J."/>
            <person name="Pavlidis P."/>
            <person name="Sarris P.F."/>
        </authorList>
    </citation>
    <scope>NUCLEOTIDE SEQUENCE [LARGE SCALE GENOMIC DNA]</scope>
    <source>
        <strain evidence="3">cv. PFS-1207/04</strain>
    </source>
</reference>
<dbReference type="Proteomes" id="UP000266723">
    <property type="component" value="Unassembled WGS sequence"/>
</dbReference>